<feature type="transmembrane region" description="Helical" evidence="7">
    <location>
        <begin position="43"/>
        <end position="63"/>
    </location>
</feature>
<evidence type="ECO:0000256" key="5">
    <source>
        <dbReference type="ARBA" id="ARBA00023136"/>
    </source>
</evidence>
<dbReference type="EMBL" id="PNBA02000008">
    <property type="protein sequence ID" value="KAG6416675.1"/>
    <property type="molecule type" value="Genomic_DNA"/>
</dbReference>
<dbReference type="GO" id="GO:0015267">
    <property type="term" value="F:channel activity"/>
    <property type="evidence" value="ECO:0007669"/>
    <property type="project" value="InterPro"/>
</dbReference>
<keyword evidence="4 7" id="KW-1133">Transmembrane helix</keyword>
<evidence type="ECO:0000256" key="7">
    <source>
        <dbReference type="SAM" id="Phobius"/>
    </source>
</evidence>
<dbReference type="AlphaFoldDB" id="A0A8X8XR51"/>
<keyword evidence="5 7" id="KW-0472">Membrane</keyword>
<evidence type="ECO:0000256" key="2">
    <source>
        <dbReference type="ARBA" id="ARBA00022448"/>
    </source>
</evidence>
<dbReference type="Proteomes" id="UP000298416">
    <property type="component" value="Unassembled WGS sequence"/>
</dbReference>
<feature type="transmembrane region" description="Helical" evidence="7">
    <location>
        <begin position="213"/>
        <end position="232"/>
    </location>
</feature>
<dbReference type="Gene3D" id="1.20.1080.10">
    <property type="entry name" value="Glycerol uptake facilitator protein"/>
    <property type="match status" value="1"/>
</dbReference>
<dbReference type="Pfam" id="PF00230">
    <property type="entry name" value="MIP"/>
    <property type="match status" value="2"/>
</dbReference>
<dbReference type="InterPro" id="IPR034294">
    <property type="entry name" value="Aquaporin_transptr"/>
</dbReference>
<feature type="transmembrane region" description="Helical" evidence="7">
    <location>
        <begin position="143"/>
        <end position="163"/>
    </location>
</feature>
<evidence type="ECO:0000313" key="9">
    <source>
        <dbReference type="Proteomes" id="UP000298416"/>
    </source>
</evidence>
<accession>A0A8X8XR51</accession>
<feature type="transmembrane region" description="Helical" evidence="7">
    <location>
        <begin position="252"/>
        <end position="273"/>
    </location>
</feature>
<dbReference type="InterPro" id="IPR023271">
    <property type="entry name" value="Aquaporin-like"/>
</dbReference>
<keyword evidence="3 6" id="KW-0812">Transmembrane</keyword>
<dbReference type="SUPFAM" id="SSF81338">
    <property type="entry name" value="Aquaporin-like"/>
    <property type="match status" value="2"/>
</dbReference>
<comment type="similarity">
    <text evidence="6">Belongs to the MIP/aquaporin (TC 1.A.8) family.</text>
</comment>
<dbReference type="PRINTS" id="PR00783">
    <property type="entry name" value="MINTRINSICP"/>
</dbReference>
<evidence type="ECO:0000256" key="4">
    <source>
        <dbReference type="ARBA" id="ARBA00022989"/>
    </source>
</evidence>
<keyword evidence="9" id="KW-1185">Reference proteome</keyword>
<evidence type="ECO:0000313" key="8">
    <source>
        <dbReference type="EMBL" id="KAG6416675.1"/>
    </source>
</evidence>
<feature type="transmembrane region" description="Helical" evidence="7">
    <location>
        <begin position="183"/>
        <end position="201"/>
    </location>
</feature>
<gene>
    <name evidence="8" type="ORF">SASPL_124110</name>
</gene>
<organism evidence="8">
    <name type="scientific">Salvia splendens</name>
    <name type="common">Scarlet sage</name>
    <dbReference type="NCBI Taxonomy" id="180675"/>
    <lineage>
        <taxon>Eukaryota</taxon>
        <taxon>Viridiplantae</taxon>
        <taxon>Streptophyta</taxon>
        <taxon>Embryophyta</taxon>
        <taxon>Tracheophyta</taxon>
        <taxon>Spermatophyta</taxon>
        <taxon>Magnoliopsida</taxon>
        <taxon>eudicotyledons</taxon>
        <taxon>Gunneridae</taxon>
        <taxon>Pentapetalae</taxon>
        <taxon>asterids</taxon>
        <taxon>lamiids</taxon>
        <taxon>Lamiales</taxon>
        <taxon>Lamiaceae</taxon>
        <taxon>Nepetoideae</taxon>
        <taxon>Mentheae</taxon>
        <taxon>Salviinae</taxon>
        <taxon>Salvia</taxon>
        <taxon>Salvia subgen. Calosphace</taxon>
        <taxon>core Calosphace</taxon>
    </lineage>
</organism>
<dbReference type="GO" id="GO:0016020">
    <property type="term" value="C:membrane"/>
    <property type="evidence" value="ECO:0007669"/>
    <property type="project" value="UniProtKB-SubCell"/>
</dbReference>
<proteinExistence type="inferred from homology"/>
<reference evidence="8" key="1">
    <citation type="submission" date="2018-01" db="EMBL/GenBank/DDBJ databases">
        <authorList>
            <person name="Mao J.F."/>
        </authorList>
    </citation>
    <scope>NUCLEOTIDE SEQUENCE</scope>
    <source>
        <strain evidence="8">Huo1</strain>
        <tissue evidence="8">Leaf</tissue>
    </source>
</reference>
<dbReference type="PROSITE" id="PS00221">
    <property type="entry name" value="MIP"/>
    <property type="match status" value="1"/>
</dbReference>
<evidence type="ECO:0008006" key="10">
    <source>
        <dbReference type="Google" id="ProtNLM"/>
    </source>
</evidence>
<dbReference type="PANTHER" id="PTHR45724">
    <property type="entry name" value="AQUAPORIN NIP2-1"/>
    <property type="match status" value="1"/>
</dbReference>
<dbReference type="InterPro" id="IPR000425">
    <property type="entry name" value="MIP"/>
</dbReference>
<comment type="subcellular location">
    <subcellularLocation>
        <location evidence="1">Membrane</location>
        <topology evidence="1">Multi-pass membrane protein</topology>
    </subcellularLocation>
</comment>
<dbReference type="PANTHER" id="PTHR45724:SF13">
    <property type="entry name" value="AQUAPORIN NIP1-1-RELATED"/>
    <property type="match status" value="1"/>
</dbReference>
<reference evidence="8" key="2">
    <citation type="submission" date="2020-08" db="EMBL/GenBank/DDBJ databases">
        <title>Plant Genome Project.</title>
        <authorList>
            <person name="Zhang R.-G."/>
        </authorList>
    </citation>
    <scope>NUCLEOTIDE SEQUENCE</scope>
    <source>
        <strain evidence="8">Huo1</strain>
        <tissue evidence="8">Leaf</tissue>
    </source>
</reference>
<keyword evidence="2 6" id="KW-0813">Transport</keyword>
<evidence type="ECO:0000256" key="1">
    <source>
        <dbReference type="ARBA" id="ARBA00004141"/>
    </source>
</evidence>
<sequence>MLLSHCPLYAKDNSGDAGDIFLDIRRLWRCGAVAVNADKQKVVTLPGIAIVWGLVVMVMVYSVGHISGGHFNPAVTIAFASCKRFSWKQSALLILRVMRRASCLYGGAAAGSAHSDAFSDVSDGCTTAVGDLVDFFGSGAVPAYVAAQMVGATLGAGTLRLLFSGPHDHFTGTLPTGTDVQSLVVEFIITFYLMFVISGVATDNRAIGELAGLAIGSVILLNVMIAGPISGASMNPARSLGPSIVSNNFRGIWIYLVGPIGGAIAGAWVYNLVRFTNKPLCEITKSASFLKSSTRNNSN</sequence>
<evidence type="ECO:0000256" key="6">
    <source>
        <dbReference type="RuleBase" id="RU000477"/>
    </source>
</evidence>
<evidence type="ECO:0000256" key="3">
    <source>
        <dbReference type="ARBA" id="ARBA00022692"/>
    </source>
</evidence>
<comment type="caution">
    <text evidence="8">The sequence shown here is derived from an EMBL/GenBank/DDBJ whole genome shotgun (WGS) entry which is preliminary data.</text>
</comment>
<name>A0A8X8XR51_SALSN</name>
<protein>
    <recommendedName>
        <fullName evidence="10">Aquaporin NIP</fullName>
    </recommendedName>
</protein>
<dbReference type="InterPro" id="IPR022357">
    <property type="entry name" value="MIP_CS"/>
</dbReference>